<gene>
    <name evidence="2" type="ORF">XAT740_LOCUS54266</name>
</gene>
<comment type="caution">
    <text evidence="2">The sequence shown here is derived from an EMBL/GenBank/DDBJ whole genome shotgun (WGS) entry which is preliminary data.</text>
</comment>
<dbReference type="Gene3D" id="2.30.30.100">
    <property type="match status" value="2"/>
</dbReference>
<dbReference type="Gene3D" id="2.130.10.130">
    <property type="entry name" value="Integrin alpha, N-terminal"/>
    <property type="match status" value="1"/>
</dbReference>
<dbReference type="AlphaFoldDB" id="A0A816EHN2"/>
<dbReference type="Pfam" id="PF13517">
    <property type="entry name" value="FG-GAP_3"/>
    <property type="match status" value="4"/>
</dbReference>
<dbReference type="PANTHER" id="PTHR46580">
    <property type="entry name" value="SENSOR KINASE-RELATED"/>
    <property type="match status" value="1"/>
</dbReference>
<protein>
    <recommendedName>
        <fullName evidence="4">VCBS repeat-containing protein</fullName>
    </recommendedName>
</protein>
<dbReference type="SUPFAM" id="SSF69318">
    <property type="entry name" value="Integrin alpha N-terminal domain"/>
    <property type="match status" value="2"/>
</dbReference>
<dbReference type="PANTHER" id="PTHR46580:SF4">
    <property type="entry name" value="ATP_GTP-BINDING PROTEIN"/>
    <property type="match status" value="1"/>
</dbReference>
<evidence type="ECO:0000313" key="3">
    <source>
        <dbReference type="Proteomes" id="UP000663828"/>
    </source>
</evidence>
<proteinExistence type="predicted"/>
<keyword evidence="1" id="KW-0732">Signal</keyword>
<reference evidence="2" key="1">
    <citation type="submission" date="2021-02" db="EMBL/GenBank/DDBJ databases">
        <authorList>
            <person name="Nowell W R."/>
        </authorList>
    </citation>
    <scope>NUCLEOTIDE SEQUENCE</scope>
</reference>
<name>A0A816EHN2_ADIRI</name>
<evidence type="ECO:0000313" key="2">
    <source>
        <dbReference type="EMBL" id="CAF1646840.1"/>
    </source>
</evidence>
<dbReference type="InterPro" id="IPR013517">
    <property type="entry name" value="FG-GAP"/>
</dbReference>
<accession>A0A816EHN2</accession>
<evidence type="ECO:0008006" key="4">
    <source>
        <dbReference type="Google" id="ProtNLM"/>
    </source>
</evidence>
<dbReference type="Proteomes" id="UP000663828">
    <property type="component" value="Unassembled WGS sequence"/>
</dbReference>
<sequence>MPKFLWGQIQNRLTPMFSQKIIAVYDDRTDVDVIYLKESREFTNQGHYIVNNRSYGNLYFYDFNNDSYLDLLVSPQDDSYFYVFLGENNHSFSNPVKYLSQFIGRYIIIADINKDLILDIISTNSAGRDISVLFGFGNGSFADPIRSQSVDYRSDEVYNDDFNNDTVIDILLRNYDKDYVTIIFGNKNGSFSNETNYNIGSQARDVLIGDINGDSIPDIVTTHIRNTSINIFLRSENGSIINKFEYSVDNVPFRAQIIDLDNDHRSDLIFVYKSIKIDLFLQFENDSFTNQTIYAVGLVIAYIFPFDVNNDTRLDLIGIDPETNHIIVFLATINGSFITRSKYSVGYNPLSVIAIDINNDFVIDLVVSNWAGNDVSVLFFFGIGDGYFENERRYSFGTRPWSITVVDFNHDSKLDIVVTESETPYISVLFGIDKDVYVKQTIFTTTNDSHVQALIINDFNNDTHQDIALTNSNTHTVSIFLGYGNLSFDKEISYSIESYSSHNSLTSADFNSDNYVDIVIANYDTSTISILLGNKNGSFSNQRVYSTGSNSFPSSIVVNDFNNDTKLDIVVSNSGSNTLGIFLGRNDGTFENMIIFPLEYGSQPFSVIVAGFNDDHKLDFAVGNAASDSSDILLQTC</sequence>
<keyword evidence="3" id="KW-1185">Reference proteome</keyword>
<evidence type="ECO:0000256" key="1">
    <source>
        <dbReference type="ARBA" id="ARBA00022729"/>
    </source>
</evidence>
<dbReference type="EMBL" id="CAJNOR010009655">
    <property type="protein sequence ID" value="CAF1646840.1"/>
    <property type="molecule type" value="Genomic_DNA"/>
</dbReference>
<dbReference type="InterPro" id="IPR028994">
    <property type="entry name" value="Integrin_alpha_N"/>
</dbReference>
<organism evidence="2 3">
    <name type="scientific">Adineta ricciae</name>
    <name type="common">Rotifer</name>
    <dbReference type="NCBI Taxonomy" id="249248"/>
    <lineage>
        <taxon>Eukaryota</taxon>
        <taxon>Metazoa</taxon>
        <taxon>Spiralia</taxon>
        <taxon>Gnathifera</taxon>
        <taxon>Rotifera</taxon>
        <taxon>Eurotatoria</taxon>
        <taxon>Bdelloidea</taxon>
        <taxon>Adinetida</taxon>
        <taxon>Adinetidae</taxon>
        <taxon>Adineta</taxon>
    </lineage>
</organism>